<keyword evidence="2" id="KW-1185">Reference proteome</keyword>
<sequence length="360" mass="39875">MKIDPPEYLFCNKNIDVIFPSNVRLEEALSSLKRKQYAKGKVSLSKLVEKAAQPGGFVKSFGHSSGASILSTRAEDIWCIDYRGVLTLSVCGDSYQTLGLVGSRVSFGKGKDKEGDGRHVITLGLQPHAETEKNRARRNETLKRWEDRRQGEVWEVFCYSGDEGVLPDFASQHLAGSTIKDTNCETFHLDNVKIPVVQLSERPKDTESLEDHEESLEELIEWIGMAGLHAQRMQANDRVDPFIAVYEAPSPNQVGPVTHLRWTGLLAPPFVQAMVDCIINSVSPKANGPQFVSVVGHACNWSPVCYIPSALVDSAKPTPIRDPTMDEEDSWCLVLTPGEETTGSRWILAESVGKHDARWG</sequence>
<organism evidence="1 2">
    <name type="scientific">Marasmius crinis-equi</name>
    <dbReference type="NCBI Taxonomy" id="585013"/>
    <lineage>
        <taxon>Eukaryota</taxon>
        <taxon>Fungi</taxon>
        <taxon>Dikarya</taxon>
        <taxon>Basidiomycota</taxon>
        <taxon>Agaricomycotina</taxon>
        <taxon>Agaricomycetes</taxon>
        <taxon>Agaricomycetidae</taxon>
        <taxon>Agaricales</taxon>
        <taxon>Marasmiineae</taxon>
        <taxon>Marasmiaceae</taxon>
        <taxon>Marasmius</taxon>
    </lineage>
</organism>
<dbReference type="Proteomes" id="UP001465976">
    <property type="component" value="Unassembled WGS sequence"/>
</dbReference>
<dbReference type="InterPro" id="IPR013893">
    <property type="entry name" value="RNase_P_Rpp40"/>
</dbReference>
<dbReference type="PANTHER" id="PTHR15396:SF1">
    <property type="entry name" value="RIBONUCLEASE P PROTEIN SUBUNIT P40"/>
    <property type="match status" value="1"/>
</dbReference>
<name>A0ABR3FYV6_9AGAR</name>
<accession>A0ABR3FYV6</accession>
<evidence type="ECO:0000313" key="2">
    <source>
        <dbReference type="Proteomes" id="UP001465976"/>
    </source>
</evidence>
<evidence type="ECO:0000313" key="1">
    <source>
        <dbReference type="EMBL" id="KAL0580483.1"/>
    </source>
</evidence>
<gene>
    <name evidence="1" type="ORF">V5O48_001553</name>
</gene>
<comment type="caution">
    <text evidence="1">The sequence shown here is derived from an EMBL/GenBank/DDBJ whole genome shotgun (WGS) entry which is preliminary data.</text>
</comment>
<dbReference type="Pfam" id="PF08584">
    <property type="entry name" value="Ribonuc_P_40"/>
    <property type="match status" value="1"/>
</dbReference>
<dbReference type="EMBL" id="JBAHYK010000030">
    <property type="protein sequence ID" value="KAL0580483.1"/>
    <property type="molecule type" value="Genomic_DNA"/>
</dbReference>
<dbReference type="PANTHER" id="PTHR15396">
    <property type="entry name" value="RIBONUCLEASE P PROTEIN SUBUNIT P40"/>
    <property type="match status" value="1"/>
</dbReference>
<proteinExistence type="predicted"/>
<reference evidence="1 2" key="1">
    <citation type="submission" date="2024-02" db="EMBL/GenBank/DDBJ databases">
        <title>A draft genome for the cacao thread blight pathogen Marasmius crinis-equi.</title>
        <authorList>
            <person name="Cohen S.P."/>
            <person name="Baruah I.K."/>
            <person name="Amoako-Attah I."/>
            <person name="Bukari Y."/>
            <person name="Meinhardt L.W."/>
            <person name="Bailey B.A."/>
        </authorList>
    </citation>
    <scope>NUCLEOTIDE SEQUENCE [LARGE SCALE GENOMIC DNA]</scope>
    <source>
        <strain evidence="1 2">GH-76</strain>
    </source>
</reference>
<protein>
    <submittedName>
        <fullName evidence="1">Uncharacterized protein</fullName>
    </submittedName>
</protein>